<dbReference type="PANTHER" id="PTHR34448">
    <property type="entry name" value="AMINOPEPTIDASE"/>
    <property type="match status" value="1"/>
</dbReference>
<dbReference type="AlphaFoldDB" id="A0A2H0B2I9"/>
<organism evidence="2 3">
    <name type="scientific">Candidatus Beckwithbacteria bacterium CG23_combo_of_CG06-09_8_20_14_all_47_9</name>
    <dbReference type="NCBI Taxonomy" id="1974498"/>
    <lineage>
        <taxon>Bacteria</taxon>
        <taxon>Candidatus Beckwithiibacteriota</taxon>
    </lineage>
</organism>
<accession>A0A2H0B2I9</accession>
<dbReference type="SUPFAM" id="SSF144052">
    <property type="entry name" value="Thermophilic metalloprotease-like"/>
    <property type="match status" value="1"/>
</dbReference>
<dbReference type="InterPro" id="IPR052170">
    <property type="entry name" value="M29_Exopeptidase"/>
</dbReference>
<evidence type="ECO:0000313" key="3">
    <source>
        <dbReference type="Proteomes" id="UP000231081"/>
    </source>
</evidence>
<proteinExistence type="predicted"/>
<keyword evidence="1" id="KW-0479">Metal-binding</keyword>
<dbReference type="GO" id="GO:0046872">
    <property type="term" value="F:metal ion binding"/>
    <property type="evidence" value="ECO:0007669"/>
    <property type="project" value="UniProtKB-KW"/>
</dbReference>
<protein>
    <submittedName>
        <fullName evidence="2">Uncharacterized protein</fullName>
    </submittedName>
</protein>
<evidence type="ECO:0000256" key="1">
    <source>
        <dbReference type="ARBA" id="ARBA00022723"/>
    </source>
</evidence>
<dbReference type="PANTHER" id="PTHR34448:SF1">
    <property type="entry name" value="BLL6088 PROTEIN"/>
    <property type="match status" value="1"/>
</dbReference>
<reference evidence="2 3" key="1">
    <citation type="submission" date="2017-09" db="EMBL/GenBank/DDBJ databases">
        <title>Depth-based differentiation of microbial function through sediment-hosted aquifers and enrichment of novel symbionts in the deep terrestrial subsurface.</title>
        <authorList>
            <person name="Probst A.J."/>
            <person name="Ladd B."/>
            <person name="Jarett J.K."/>
            <person name="Geller-Mcgrath D.E."/>
            <person name="Sieber C.M."/>
            <person name="Emerson J.B."/>
            <person name="Anantharaman K."/>
            <person name="Thomas B.C."/>
            <person name="Malmstrom R."/>
            <person name="Stieglmeier M."/>
            <person name="Klingl A."/>
            <person name="Woyke T."/>
            <person name="Ryan C.M."/>
            <person name="Banfield J.F."/>
        </authorList>
    </citation>
    <scope>NUCLEOTIDE SEQUENCE [LARGE SCALE GENOMIC DNA]</scope>
    <source>
        <strain evidence="2">CG23_combo_of_CG06-09_8_20_14_all_47_9</strain>
    </source>
</reference>
<dbReference type="Proteomes" id="UP000231081">
    <property type="component" value="Unassembled WGS sequence"/>
</dbReference>
<dbReference type="EMBL" id="PCSQ01000123">
    <property type="protein sequence ID" value="PIP51864.1"/>
    <property type="molecule type" value="Genomic_DNA"/>
</dbReference>
<feature type="non-terminal residue" evidence="2">
    <location>
        <position position="200"/>
    </location>
</feature>
<sequence>MITNLYWDGRDKYGETIGYQLGERKINWLPEYLRQSKKSRGYVFAVKSLGQFSRALLADYDEVEHLSRKIEKELTAASFVRIKNDSGTDLLIDISDGRRKPRADHDGSQHRPGSGLNIPVGEVLISPVMGKSEGVAVIDLEFFDEEKRKTVKVDKPIKITFQKGLIKSVTGGAAARRFKEIIACAEKVSKNPIELKNCRS</sequence>
<evidence type="ECO:0000313" key="2">
    <source>
        <dbReference type="EMBL" id="PIP51864.1"/>
    </source>
</evidence>
<name>A0A2H0B2I9_9BACT</name>
<comment type="caution">
    <text evidence="2">The sequence shown here is derived from an EMBL/GenBank/DDBJ whole genome shotgun (WGS) entry which is preliminary data.</text>
</comment>
<dbReference type="Pfam" id="PF26233">
    <property type="entry name" value="NicX"/>
    <property type="match status" value="1"/>
</dbReference>
<gene>
    <name evidence="2" type="ORF">COX09_04780</name>
</gene>
<dbReference type="InterPro" id="IPR058739">
    <property type="entry name" value="NicX"/>
</dbReference>